<dbReference type="InterPro" id="IPR008271">
    <property type="entry name" value="Ser/Thr_kinase_AS"/>
</dbReference>
<dbReference type="GO" id="GO:0030247">
    <property type="term" value="F:polysaccharide binding"/>
    <property type="evidence" value="ECO:0007669"/>
    <property type="project" value="InterPro"/>
</dbReference>
<keyword evidence="4" id="KW-0808">Transferase</keyword>
<feature type="signal peptide" evidence="16">
    <location>
        <begin position="1"/>
        <end position="27"/>
    </location>
</feature>
<evidence type="ECO:0000256" key="1">
    <source>
        <dbReference type="ARBA" id="ARBA00004479"/>
    </source>
</evidence>
<dbReference type="SUPFAM" id="SSF56112">
    <property type="entry name" value="Protein kinase-like (PK-like)"/>
    <property type="match status" value="1"/>
</dbReference>
<dbReference type="EMBL" id="JARBHA010000016">
    <property type="protein sequence ID" value="KAJ9679808.1"/>
    <property type="molecule type" value="Genomic_DNA"/>
</dbReference>
<keyword evidence="10" id="KW-1133">Transmembrane helix</keyword>
<feature type="binding site" evidence="15">
    <location>
        <position position="310"/>
    </location>
    <ligand>
        <name>ATP</name>
        <dbReference type="ChEBI" id="CHEBI:30616"/>
    </ligand>
</feature>
<dbReference type="GO" id="GO:0016020">
    <property type="term" value="C:membrane"/>
    <property type="evidence" value="ECO:0007669"/>
    <property type="project" value="UniProtKB-SubCell"/>
</dbReference>
<dbReference type="InterPro" id="IPR025287">
    <property type="entry name" value="WAK_GUB"/>
</dbReference>
<evidence type="ECO:0000256" key="2">
    <source>
        <dbReference type="ARBA" id="ARBA00012513"/>
    </source>
</evidence>
<dbReference type="InterPro" id="IPR017441">
    <property type="entry name" value="Protein_kinase_ATP_BS"/>
</dbReference>
<evidence type="ECO:0000313" key="19">
    <source>
        <dbReference type="Proteomes" id="UP001168098"/>
    </source>
</evidence>
<reference evidence="18 19" key="1">
    <citation type="journal article" date="2023" name="BMC Biotechnol.">
        <title>Vitis rotundifolia cv Carlos genome sequencing.</title>
        <authorList>
            <person name="Huff M."/>
            <person name="Hulse-Kemp A."/>
            <person name="Scheffler B."/>
            <person name="Youngblood R."/>
            <person name="Simpson S."/>
            <person name="Babiker E."/>
            <person name="Staton M."/>
        </authorList>
    </citation>
    <scope>NUCLEOTIDE SEQUENCE [LARGE SCALE GENOMIC DNA]</scope>
    <source>
        <tissue evidence="18">Leaf</tissue>
    </source>
</reference>
<dbReference type="InterPro" id="IPR000719">
    <property type="entry name" value="Prot_kinase_dom"/>
</dbReference>
<dbReference type="EC" id="2.7.11.1" evidence="2"/>
<evidence type="ECO:0000256" key="7">
    <source>
        <dbReference type="ARBA" id="ARBA00022741"/>
    </source>
</evidence>
<evidence type="ECO:0000256" key="5">
    <source>
        <dbReference type="ARBA" id="ARBA00022692"/>
    </source>
</evidence>
<proteinExistence type="predicted"/>
<dbReference type="AlphaFoldDB" id="A0AA39DCD3"/>
<comment type="catalytic activity">
    <reaction evidence="13">
        <text>L-threonyl-[protein] + ATP = O-phospho-L-threonyl-[protein] + ADP + H(+)</text>
        <dbReference type="Rhea" id="RHEA:46608"/>
        <dbReference type="Rhea" id="RHEA-COMP:11060"/>
        <dbReference type="Rhea" id="RHEA-COMP:11605"/>
        <dbReference type="ChEBI" id="CHEBI:15378"/>
        <dbReference type="ChEBI" id="CHEBI:30013"/>
        <dbReference type="ChEBI" id="CHEBI:30616"/>
        <dbReference type="ChEBI" id="CHEBI:61977"/>
        <dbReference type="ChEBI" id="CHEBI:456216"/>
        <dbReference type="EC" id="2.7.11.1"/>
    </reaction>
</comment>
<dbReference type="GO" id="GO:0004674">
    <property type="term" value="F:protein serine/threonine kinase activity"/>
    <property type="evidence" value="ECO:0007669"/>
    <property type="project" value="UniProtKB-KW"/>
</dbReference>
<evidence type="ECO:0000256" key="4">
    <source>
        <dbReference type="ARBA" id="ARBA00022679"/>
    </source>
</evidence>
<keyword evidence="6 16" id="KW-0732">Signal</keyword>
<name>A0AA39DCD3_VITRO</name>
<comment type="catalytic activity">
    <reaction evidence="14">
        <text>L-seryl-[protein] + ATP = O-phospho-L-seryl-[protein] + ADP + H(+)</text>
        <dbReference type="Rhea" id="RHEA:17989"/>
        <dbReference type="Rhea" id="RHEA-COMP:9863"/>
        <dbReference type="Rhea" id="RHEA-COMP:11604"/>
        <dbReference type="ChEBI" id="CHEBI:15378"/>
        <dbReference type="ChEBI" id="CHEBI:29999"/>
        <dbReference type="ChEBI" id="CHEBI:30616"/>
        <dbReference type="ChEBI" id="CHEBI:83421"/>
        <dbReference type="ChEBI" id="CHEBI:456216"/>
        <dbReference type="EC" id="2.7.11.1"/>
    </reaction>
</comment>
<keyword evidence="7 15" id="KW-0547">Nucleotide-binding</keyword>
<keyword evidence="19" id="KW-1185">Reference proteome</keyword>
<evidence type="ECO:0000256" key="13">
    <source>
        <dbReference type="ARBA" id="ARBA00047899"/>
    </source>
</evidence>
<dbReference type="Pfam" id="PF13947">
    <property type="entry name" value="GUB_WAK_bind"/>
    <property type="match status" value="1"/>
</dbReference>
<protein>
    <recommendedName>
        <fullName evidence="2">non-specific serine/threonine protein kinase</fullName>
        <ecNumber evidence="2">2.7.11.1</ecNumber>
    </recommendedName>
</protein>
<comment type="caution">
    <text evidence="18">The sequence shown here is derived from an EMBL/GenBank/DDBJ whole genome shotgun (WGS) entry which is preliminary data.</text>
</comment>
<keyword evidence="12" id="KW-0325">Glycoprotein</keyword>
<evidence type="ECO:0000256" key="12">
    <source>
        <dbReference type="ARBA" id="ARBA00023180"/>
    </source>
</evidence>
<dbReference type="GO" id="GO:0005524">
    <property type="term" value="F:ATP binding"/>
    <property type="evidence" value="ECO:0007669"/>
    <property type="project" value="UniProtKB-UniRule"/>
</dbReference>
<dbReference type="Proteomes" id="UP001168098">
    <property type="component" value="Unassembled WGS sequence"/>
</dbReference>
<evidence type="ECO:0000259" key="17">
    <source>
        <dbReference type="PROSITE" id="PS50011"/>
    </source>
</evidence>
<keyword evidence="8" id="KW-0418">Kinase</keyword>
<evidence type="ECO:0000313" key="18">
    <source>
        <dbReference type="EMBL" id="KAJ9679808.1"/>
    </source>
</evidence>
<dbReference type="PROSITE" id="PS50011">
    <property type="entry name" value="PROTEIN_KINASE_DOM"/>
    <property type="match status" value="1"/>
</dbReference>
<evidence type="ECO:0000256" key="3">
    <source>
        <dbReference type="ARBA" id="ARBA00022527"/>
    </source>
</evidence>
<feature type="chain" id="PRO_5041294694" description="non-specific serine/threonine protein kinase" evidence="16">
    <location>
        <begin position="28"/>
        <end position="502"/>
    </location>
</feature>
<organism evidence="18 19">
    <name type="scientific">Vitis rotundifolia</name>
    <name type="common">Muscadine grape</name>
    <dbReference type="NCBI Taxonomy" id="103349"/>
    <lineage>
        <taxon>Eukaryota</taxon>
        <taxon>Viridiplantae</taxon>
        <taxon>Streptophyta</taxon>
        <taxon>Embryophyta</taxon>
        <taxon>Tracheophyta</taxon>
        <taxon>Spermatophyta</taxon>
        <taxon>Magnoliopsida</taxon>
        <taxon>eudicotyledons</taxon>
        <taxon>Gunneridae</taxon>
        <taxon>Pentapetalae</taxon>
        <taxon>rosids</taxon>
        <taxon>Vitales</taxon>
        <taxon>Vitaceae</taxon>
        <taxon>Viteae</taxon>
        <taxon>Vitis</taxon>
    </lineage>
</organism>
<dbReference type="InterPro" id="IPR011009">
    <property type="entry name" value="Kinase-like_dom_sf"/>
</dbReference>
<dbReference type="PANTHER" id="PTHR27009">
    <property type="entry name" value="RUST RESISTANCE KINASE LR10-RELATED"/>
    <property type="match status" value="1"/>
</dbReference>
<sequence>MMLSEGKLVAVGLITLLHACILSVCVAKKYQPCSTSFCGDVNISNPFWLKGNNQSGCSDPNYKLACENNRTTLELYKGRYYVANINYTNHTIRIGSDSTVFLKCAVQISDHNYIPITPCNNSNGTSSSSQTYAYALVGDIQVSGIPYSCTIGRSLITQSKVVSGHRNRSTSHLQEKLLMGLELSFLKVLCSTSCKENCILDFNQNHVQCREYDAANVMQDAVNSIMMGARGVVAIMGLLTHLIHMFQRRYLSLDDSIEEFLQRHKNLQPIRYSYSDVKRMTNGFQNKLGQGGFGTVYKGKLQNGHMVAVKMCSMSKSNGQDFINEVATIGRIHHANVVQLTGFCIEGSKWALLYDFMPNGSLDKFVFLDQEKSTLLSWDRLYKIALGVGHVIEYLHQGCDMQILHFDIKPHNILLDQNFNPKVSDFGLVKLYSTDKNTVTFTIARGTLGYIAPELFYQNIGSVSYKADVYSFRMLLLEMVGRRRNVNAHAALKSDIFFIMDL</sequence>
<evidence type="ECO:0000256" key="8">
    <source>
        <dbReference type="ARBA" id="ARBA00022777"/>
    </source>
</evidence>
<dbReference type="PROSITE" id="PS00108">
    <property type="entry name" value="PROTEIN_KINASE_ST"/>
    <property type="match status" value="1"/>
</dbReference>
<dbReference type="FunFam" id="3.30.200.20:FF:000178">
    <property type="entry name" value="serine/threonine-protein kinase PBS1-like"/>
    <property type="match status" value="1"/>
</dbReference>
<accession>A0AA39DCD3</accession>
<evidence type="ECO:0000256" key="9">
    <source>
        <dbReference type="ARBA" id="ARBA00022840"/>
    </source>
</evidence>
<dbReference type="FunFam" id="1.10.510.10:FF:001023">
    <property type="entry name" value="Os07g0541700 protein"/>
    <property type="match status" value="1"/>
</dbReference>
<keyword evidence="5" id="KW-0812">Transmembrane</keyword>
<evidence type="ECO:0000256" key="15">
    <source>
        <dbReference type="PROSITE-ProRule" id="PRU10141"/>
    </source>
</evidence>
<keyword evidence="11" id="KW-0472">Membrane</keyword>
<dbReference type="Gene3D" id="3.30.200.20">
    <property type="entry name" value="Phosphorylase Kinase, domain 1"/>
    <property type="match status" value="1"/>
</dbReference>
<evidence type="ECO:0000256" key="11">
    <source>
        <dbReference type="ARBA" id="ARBA00023136"/>
    </source>
</evidence>
<dbReference type="SMART" id="SM00220">
    <property type="entry name" value="S_TKc"/>
    <property type="match status" value="1"/>
</dbReference>
<evidence type="ECO:0000256" key="6">
    <source>
        <dbReference type="ARBA" id="ARBA00022729"/>
    </source>
</evidence>
<dbReference type="InterPro" id="IPR045874">
    <property type="entry name" value="LRK10/LRL21-25-like"/>
</dbReference>
<dbReference type="Gene3D" id="1.10.510.10">
    <property type="entry name" value="Transferase(Phosphotransferase) domain 1"/>
    <property type="match status" value="1"/>
</dbReference>
<dbReference type="PROSITE" id="PS00107">
    <property type="entry name" value="PROTEIN_KINASE_ATP"/>
    <property type="match status" value="1"/>
</dbReference>
<feature type="domain" description="Protein kinase" evidence="17">
    <location>
        <begin position="282"/>
        <end position="502"/>
    </location>
</feature>
<evidence type="ECO:0000256" key="16">
    <source>
        <dbReference type="SAM" id="SignalP"/>
    </source>
</evidence>
<dbReference type="Pfam" id="PF00069">
    <property type="entry name" value="Pkinase"/>
    <property type="match status" value="1"/>
</dbReference>
<comment type="subcellular location">
    <subcellularLocation>
        <location evidence="1">Membrane</location>
        <topology evidence="1">Single-pass type I membrane protein</topology>
    </subcellularLocation>
</comment>
<gene>
    <name evidence="18" type="ORF">PVL29_021656</name>
</gene>
<evidence type="ECO:0000256" key="10">
    <source>
        <dbReference type="ARBA" id="ARBA00022989"/>
    </source>
</evidence>
<evidence type="ECO:0000256" key="14">
    <source>
        <dbReference type="ARBA" id="ARBA00048679"/>
    </source>
</evidence>
<keyword evidence="3" id="KW-0723">Serine/threonine-protein kinase</keyword>
<keyword evidence="9 15" id="KW-0067">ATP-binding</keyword>